<dbReference type="Proteomes" id="UP001054889">
    <property type="component" value="Unassembled WGS sequence"/>
</dbReference>
<sequence>MMDVTSRSTEVQLNIDFASIYQESILHREMEELVKQLSSPPPNSQILCFLNRFPQNSWTQFKACLWKQNITYWRSIQYNLRRIIMAIILALIFGILFSRHAKILNNEQDVFNVFGAMYMGVIQLGVYNDQSIIPHSTTERIVMYREKFAGMYSSWSYSLAQATIEIPYVFIQVVLYTSIIYPTIGYYWTAQKFLWFLYTYFCSVLSYVYAGLLLVSLTPNVQVATILASFFNTMQTLFSGFIIPAPQLPKYWIWLYYASPTSWTLNTLLTSQYGNIEKEIKVFGETTSVAVFLHNYFGFHQDQLSLAAALLIAFPFVFIILFSLSVEKINFQKR</sequence>
<keyword evidence="2" id="KW-0813">Transport</keyword>
<feature type="transmembrane region" description="Helical" evidence="6">
    <location>
        <begin position="305"/>
        <end position="326"/>
    </location>
</feature>
<keyword evidence="9" id="KW-1185">Reference proteome</keyword>
<dbReference type="GO" id="GO:0005886">
    <property type="term" value="C:plasma membrane"/>
    <property type="evidence" value="ECO:0007669"/>
    <property type="project" value="UniProtKB-ARBA"/>
</dbReference>
<accession>A0AAV5CC38</accession>
<evidence type="ECO:0000256" key="6">
    <source>
        <dbReference type="SAM" id="Phobius"/>
    </source>
</evidence>
<feature type="domain" description="ABC-2 type transporter transmembrane" evidence="7">
    <location>
        <begin position="59"/>
        <end position="273"/>
    </location>
</feature>
<reference evidence="8" key="2">
    <citation type="submission" date="2021-12" db="EMBL/GenBank/DDBJ databases">
        <title>Resequencing data analysis of finger millet.</title>
        <authorList>
            <person name="Hatakeyama M."/>
            <person name="Aluri S."/>
            <person name="Balachadran M.T."/>
            <person name="Sivarajan S.R."/>
            <person name="Poveda L."/>
            <person name="Shimizu-Inatsugi R."/>
            <person name="Schlapbach R."/>
            <person name="Sreeman S.M."/>
            <person name="Shimizu K.K."/>
        </authorList>
    </citation>
    <scope>NUCLEOTIDE SEQUENCE</scope>
</reference>
<evidence type="ECO:0000256" key="3">
    <source>
        <dbReference type="ARBA" id="ARBA00022692"/>
    </source>
</evidence>
<dbReference type="Pfam" id="PF01061">
    <property type="entry name" value="ABC2_membrane"/>
    <property type="match status" value="1"/>
</dbReference>
<evidence type="ECO:0000259" key="7">
    <source>
        <dbReference type="Pfam" id="PF01061"/>
    </source>
</evidence>
<organism evidence="8 9">
    <name type="scientific">Eleusine coracana subsp. coracana</name>
    <dbReference type="NCBI Taxonomy" id="191504"/>
    <lineage>
        <taxon>Eukaryota</taxon>
        <taxon>Viridiplantae</taxon>
        <taxon>Streptophyta</taxon>
        <taxon>Embryophyta</taxon>
        <taxon>Tracheophyta</taxon>
        <taxon>Spermatophyta</taxon>
        <taxon>Magnoliopsida</taxon>
        <taxon>Liliopsida</taxon>
        <taxon>Poales</taxon>
        <taxon>Poaceae</taxon>
        <taxon>PACMAD clade</taxon>
        <taxon>Chloridoideae</taxon>
        <taxon>Cynodonteae</taxon>
        <taxon>Eleusininae</taxon>
        <taxon>Eleusine</taxon>
    </lineage>
</organism>
<gene>
    <name evidence="8" type="primary">ga12655</name>
    <name evidence="8" type="ORF">PR202_ga12655</name>
</gene>
<comment type="caution">
    <text evidence="8">The sequence shown here is derived from an EMBL/GenBank/DDBJ whole genome shotgun (WGS) entry which is preliminary data.</text>
</comment>
<evidence type="ECO:0000256" key="5">
    <source>
        <dbReference type="ARBA" id="ARBA00023136"/>
    </source>
</evidence>
<evidence type="ECO:0000256" key="2">
    <source>
        <dbReference type="ARBA" id="ARBA00022448"/>
    </source>
</evidence>
<keyword evidence="4 6" id="KW-1133">Transmembrane helix</keyword>
<evidence type="ECO:0000256" key="4">
    <source>
        <dbReference type="ARBA" id="ARBA00022989"/>
    </source>
</evidence>
<evidence type="ECO:0000313" key="8">
    <source>
        <dbReference type="EMBL" id="GJM95872.1"/>
    </source>
</evidence>
<dbReference type="InterPro" id="IPR013525">
    <property type="entry name" value="ABC2_TM"/>
</dbReference>
<feature type="transmembrane region" description="Helical" evidence="6">
    <location>
        <begin position="80"/>
        <end position="98"/>
    </location>
</feature>
<proteinExistence type="predicted"/>
<comment type="subcellular location">
    <subcellularLocation>
        <location evidence="1">Membrane</location>
        <topology evidence="1">Multi-pass membrane protein</topology>
    </subcellularLocation>
</comment>
<dbReference type="AlphaFoldDB" id="A0AAV5CC38"/>
<dbReference type="GO" id="GO:0140359">
    <property type="term" value="F:ABC-type transporter activity"/>
    <property type="evidence" value="ECO:0007669"/>
    <property type="project" value="InterPro"/>
</dbReference>
<feature type="transmembrane region" description="Helical" evidence="6">
    <location>
        <begin position="195"/>
        <end position="217"/>
    </location>
</feature>
<feature type="transmembrane region" description="Helical" evidence="6">
    <location>
        <begin position="110"/>
        <end position="127"/>
    </location>
</feature>
<evidence type="ECO:0000313" key="9">
    <source>
        <dbReference type="Proteomes" id="UP001054889"/>
    </source>
</evidence>
<dbReference type="PANTHER" id="PTHR19241">
    <property type="entry name" value="ATP-BINDING CASSETTE TRANSPORTER"/>
    <property type="match status" value="1"/>
</dbReference>
<name>A0AAV5CC38_ELECO</name>
<protein>
    <recommendedName>
        <fullName evidence="7">ABC-2 type transporter transmembrane domain-containing protein</fullName>
    </recommendedName>
</protein>
<feature type="transmembrane region" description="Helical" evidence="6">
    <location>
        <begin position="168"/>
        <end position="189"/>
    </location>
</feature>
<dbReference type="EMBL" id="BQKI01000006">
    <property type="protein sequence ID" value="GJM95872.1"/>
    <property type="molecule type" value="Genomic_DNA"/>
</dbReference>
<evidence type="ECO:0000256" key="1">
    <source>
        <dbReference type="ARBA" id="ARBA00004141"/>
    </source>
</evidence>
<feature type="transmembrane region" description="Helical" evidence="6">
    <location>
        <begin position="224"/>
        <end position="245"/>
    </location>
</feature>
<keyword evidence="5 6" id="KW-0472">Membrane</keyword>
<reference evidence="8" key="1">
    <citation type="journal article" date="2018" name="DNA Res.">
        <title>Multiple hybrid de novo genome assembly of finger millet, an orphan allotetraploid crop.</title>
        <authorList>
            <person name="Hatakeyama M."/>
            <person name="Aluri S."/>
            <person name="Balachadran M.T."/>
            <person name="Sivarajan S.R."/>
            <person name="Patrignani A."/>
            <person name="Gruter S."/>
            <person name="Poveda L."/>
            <person name="Shimizu-Inatsugi R."/>
            <person name="Baeten J."/>
            <person name="Francoijs K.J."/>
            <person name="Nataraja K.N."/>
            <person name="Reddy Y.A.N."/>
            <person name="Phadnis S."/>
            <person name="Ravikumar R.L."/>
            <person name="Schlapbach R."/>
            <person name="Sreeman S.M."/>
            <person name="Shimizu K.K."/>
        </authorList>
    </citation>
    <scope>NUCLEOTIDE SEQUENCE</scope>
</reference>
<keyword evidence="3 6" id="KW-0812">Transmembrane</keyword>